<keyword evidence="1" id="KW-0175">Coiled coil</keyword>
<evidence type="ECO:0000256" key="1">
    <source>
        <dbReference type="SAM" id="Coils"/>
    </source>
</evidence>
<comment type="caution">
    <text evidence="2">The sequence shown here is derived from an EMBL/GenBank/DDBJ whole genome shotgun (WGS) entry which is preliminary data.</text>
</comment>
<evidence type="ECO:0000313" key="2">
    <source>
        <dbReference type="EMBL" id="KAF2430699.1"/>
    </source>
</evidence>
<reference evidence="2" key="1">
    <citation type="journal article" date="2020" name="Stud. Mycol.">
        <title>101 Dothideomycetes genomes: a test case for predicting lifestyles and emergence of pathogens.</title>
        <authorList>
            <person name="Haridas S."/>
            <person name="Albert R."/>
            <person name="Binder M."/>
            <person name="Bloem J."/>
            <person name="Labutti K."/>
            <person name="Salamov A."/>
            <person name="Andreopoulos B."/>
            <person name="Baker S."/>
            <person name="Barry K."/>
            <person name="Bills G."/>
            <person name="Bluhm B."/>
            <person name="Cannon C."/>
            <person name="Castanera R."/>
            <person name="Culley D."/>
            <person name="Daum C."/>
            <person name="Ezra D."/>
            <person name="Gonzalez J."/>
            <person name="Henrissat B."/>
            <person name="Kuo A."/>
            <person name="Liang C."/>
            <person name="Lipzen A."/>
            <person name="Lutzoni F."/>
            <person name="Magnuson J."/>
            <person name="Mondo S."/>
            <person name="Nolan M."/>
            <person name="Ohm R."/>
            <person name="Pangilinan J."/>
            <person name="Park H.-J."/>
            <person name="Ramirez L."/>
            <person name="Alfaro M."/>
            <person name="Sun H."/>
            <person name="Tritt A."/>
            <person name="Yoshinaga Y."/>
            <person name="Zwiers L.-H."/>
            <person name="Turgeon B."/>
            <person name="Goodwin S."/>
            <person name="Spatafora J."/>
            <person name="Crous P."/>
            <person name="Grigoriev I."/>
        </authorList>
    </citation>
    <scope>NUCLEOTIDE SEQUENCE</scope>
    <source>
        <strain evidence="2">CBS 130266</strain>
    </source>
</reference>
<gene>
    <name evidence="2" type="ORF">EJ08DRAFT_714395</name>
</gene>
<sequence length="160" mass="18830">MSAQETLPEKTIPIALQKLYTKREDLDEEEFQLAKSFVEYHKTRSEADEIFDLFSRPVDAVDREKALLEFVEKRKELDEKMARVQAEIQRMEAEEGMRHLEGEERKEILPKEAEEKSLEIEVREGITRLEKKKVERPDSRADEPPMSVEKAKIKLWIADS</sequence>
<dbReference type="Proteomes" id="UP000800235">
    <property type="component" value="Unassembled WGS sequence"/>
</dbReference>
<name>A0A9P4TXT8_9PEZI</name>
<protein>
    <submittedName>
        <fullName evidence="2">Uncharacterized protein</fullName>
    </submittedName>
</protein>
<accession>A0A9P4TXT8</accession>
<dbReference type="AlphaFoldDB" id="A0A9P4TXT8"/>
<proteinExistence type="predicted"/>
<feature type="coiled-coil region" evidence="1">
    <location>
        <begin position="67"/>
        <end position="103"/>
    </location>
</feature>
<dbReference type="EMBL" id="MU007037">
    <property type="protein sequence ID" value="KAF2430699.1"/>
    <property type="molecule type" value="Genomic_DNA"/>
</dbReference>
<keyword evidence="3" id="KW-1185">Reference proteome</keyword>
<organism evidence="2 3">
    <name type="scientific">Tothia fuscella</name>
    <dbReference type="NCBI Taxonomy" id="1048955"/>
    <lineage>
        <taxon>Eukaryota</taxon>
        <taxon>Fungi</taxon>
        <taxon>Dikarya</taxon>
        <taxon>Ascomycota</taxon>
        <taxon>Pezizomycotina</taxon>
        <taxon>Dothideomycetes</taxon>
        <taxon>Pleosporomycetidae</taxon>
        <taxon>Venturiales</taxon>
        <taxon>Cylindrosympodiaceae</taxon>
        <taxon>Tothia</taxon>
    </lineage>
</organism>
<evidence type="ECO:0000313" key="3">
    <source>
        <dbReference type="Proteomes" id="UP000800235"/>
    </source>
</evidence>